<proteinExistence type="predicted"/>
<evidence type="ECO:0000256" key="1">
    <source>
        <dbReference type="ARBA" id="ARBA00022741"/>
    </source>
</evidence>
<protein>
    <recommendedName>
        <fullName evidence="3">Zeta toxin domain-containing protein</fullName>
    </recommendedName>
</protein>
<gene>
    <name evidence="4" type="ORF">AB1Y20_001200</name>
</gene>
<evidence type="ECO:0000256" key="2">
    <source>
        <dbReference type="ARBA" id="ARBA00022840"/>
    </source>
</evidence>
<dbReference type="Pfam" id="PF06414">
    <property type="entry name" value="Zeta_toxin"/>
    <property type="match status" value="1"/>
</dbReference>
<dbReference type="GO" id="GO:0005524">
    <property type="term" value="F:ATP binding"/>
    <property type="evidence" value="ECO:0007669"/>
    <property type="project" value="UniProtKB-KW"/>
</dbReference>
<dbReference type="Gene3D" id="3.40.50.300">
    <property type="entry name" value="P-loop containing nucleotide triphosphate hydrolases"/>
    <property type="match status" value="1"/>
</dbReference>
<dbReference type="EMBL" id="JBGBPQ010000001">
    <property type="protein sequence ID" value="KAL1530289.1"/>
    <property type="molecule type" value="Genomic_DNA"/>
</dbReference>
<accession>A0AB34KCP7</accession>
<dbReference type="AlphaFoldDB" id="A0AB34KCP7"/>
<evidence type="ECO:0000313" key="5">
    <source>
        <dbReference type="Proteomes" id="UP001515480"/>
    </source>
</evidence>
<evidence type="ECO:0000259" key="3">
    <source>
        <dbReference type="Pfam" id="PF06414"/>
    </source>
</evidence>
<sequence length="328" mass="37594">MALLCLAASANLFASTPPSARTYDFSRTTSENYAQPDAPLSREFFTSRAGLDYNWHVRYSLARQHVQDAIIREMLAPAQRAEPHGKKEALPWVLLTAGCMGSGKTHVMTLLDRHELISLHRFVRIDMDRIRAELPETSTYMRIDKRIVGSMTQLEAGAIAEIASEEALSRKLSVWIDSTLQDAEWWELEFRRIKRTYPHRLAIVHVTASWPKVQEREAKRGLVTGRRIPINVLRTVFTKVPDSIKKLKPLVDEYIEVDNENTQPRLKHASDVRALLRVAMDVADCPTNKGAVKENARRFECLEMWLPNVRGLPMAFAHMRRRLRDKGE</sequence>
<organism evidence="4 5">
    <name type="scientific">Prymnesium parvum</name>
    <name type="common">Toxic golden alga</name>
    <dbReference type="NCBI Taxonomy" id="97485"/>
    <lineage>
        <taxon>Eukaryota</taxon>
        <taxon>Haptista</taxon>
        <taxon>Haptophyta</taxon>
        <taxon>Prymnesiophyceae</taxon>
        <taxon>Prymnesiales</taxon>
        <taxon>Prymnesiaceae</taxon>
        <taxon>Prymnesium</taxon>
    </lineage>
</organism>
<dbReference type="InterPro" id="IPR010488">
    <property type="entry name" value="Zeta_toxin_domain"/>
</dbReference>
<dbReference type="InterPro" id="IPR027417">
    <property type="entry name" value="P-loop_NTPase"/>
</dbReference>
<dbReference type="SUPFAM" id="SSF52540">
    <property type="entry name" value="P-loop containing nucleoside triphosphate hydrolases"/>
    <property type="match status" value="1"/>
</dbReference>
<dbReference type="Proteomes" id="UP001515480">
    <property type="component" value="Unassembled WGS sequence"/>
</dbReference>
<comment type="caution">
    <text evidence="4">The sequence shown here is derived from an EMBL/GenBank/DDBJ whole genome shotgun (WGS) entry which is preliminary data.</text>
</comment>
<keyword evidence="5" id="KW-1185">Reference proteome</keyword>
<name>A0AB34KCP7_PRYPA</name>
<dbReference type="GO" id="GO:0016301">
    <property type="term" value="F:kinase activity"/>
    <property type="evidence" value="ECO:0007669"/>
    <property type="project" value="InterPro"/>
</dbReference>
<reference evidence="4 5" key="1">
    <citation type="journal article" date="2024" name="Science">
        <title>Giant polyketide synthase enzymes in the biosynthesis of giant marine polyether toxins.</title>
        <authorList>
            <person name="Fallon T.R."/>
            <person name="Shende V.V."/>
            <person name="Wierzbicki I.H."/>
            <person name="Pendleton A.L."/>
            <person name="Watervoot N.F."/>
            <person name="Auber R.P."/>
            <person name="Gonzalez D.J."/>
            <person name="Wisecaver J.H."/>
            <person name="Moore B.S."/>
        </authorList>
    </citation>
    <scope>NUCLEOTIDE SEQUENCE [LARGE SCALE GENOMIC DNA]</scope>
    <source>
        <strain evidence="4 5">12B1</strain>
    </source>
</reference>
<keyword evidence="2" id="KW-0067">ATP-binding</keyword>
<keyword evidence="1" id="KW-0547">Nucleotide-binding</keyword>
<evidence type="ECO:0000313" key="4">
    <source>
        <dbReference type="EMBL" id="KAL1530289.1"/>
    </source>
</evidence>
<feature type="domain" description="Zeta toxin" evidence="3">
    <location>
        <begin position="87"/>
        <end position="249"/>
    </location>
</feature>